<dbReference type="PANTHER" id="PTHR24252:SF17">
    <property type="entry name" value="SUPPRESSOR OF TUMORIGENICITY 14 PROTEIN HOMOLOG-RELATED"/>
    <property type="match status" value="1"/>
</dbReference>
<evidence type="ECO:0000313" key="6">
    <source>
        <dbReference type="Ensembl" id="ENSJHYP00000023515.1"/>
    </source>
</evidence>
<sequence length="82" mass="9179">MGKYSTFYQLHSKLRKNRIVGGEDARSEKWPWQANLQMGAHGHVCGASVISNRWLISVTHCFLDSDSARRGAWCSGTSVAIR</sequence>
<dbReference type="InterPro" id="IPR009003">
    <property type="entry name" value="Peptidase_S1_PA"/>
</dbReference>
<dbReference type="GO" id="GO:0006508">
    <property type="term" value="P:proteolysis"/>
    <property type="evidence" value="ECO:0007669"/>
    <property type="project" value="UniProtKB-KW"/>
</dbReference>
<name>A0A8C5JTS7_JUNHY</name>
<dbReference type="AlphaFoldDB" id="A0A8C5JTS7"/>
<keyword evidence="3" id="KW-0720">Serine protease</keyword>
<dbReference type="SUPFAM" id="SSF50494">
    <property type="entry name" value="Trypsin-like serine proteases"/>
    <property type="match status" value="1"/>
</dbReference>
<dbReference type="GO" id="GO:0004252">
    <property type="term" value="F:serine-type endopeptidase activity"/>
    <property type="evidence" value="ECO:0007669"/>
    <property type="project" value="InterPro"/>
</dbReference>
<evidence type="ECO:0000313" key="7">
    <source>
        <dbReference type="Proteomes" id="UP000694408"/>
    </source>
</evidence>
<dbReference type="Proteomes" id="UP000694408">
    <property type="component" value="Unplaced"/>
</dbReference>
<evidence type="ECO:0000256" key="2">
    <source>
        <dbReference type="ARBA" id="ARBA00022801"/>
    </source>
</evidence>
<keyword evidence="4" id="KW-1015">Disulfide bond</keyword>
<evidence type="ECO:0000256" key="3">
    <source>
        <dbReference type="ARBA" id="ARBA00022825"/>
    </source>
</evidence>
<accession>A0A8C5JTS7</accession>
<organism evidence="6 7">
    <name type="scientific">Junco hyemalis</name>
    <name type="common">Dark-eyed junco</name>
    <dbReference type="NCBI Taxonomy" id="40217"/>
    <lineage>
        <taxon>Eukaryota</taxon>
        <taxon>Metazoa</taxon>
        <taxon>Chordata</taxon>
        <taxon>Craniata</taxon>
        <taxon>Vertebrata</taxon>
        <taxon>Euteleostomi</taxon>
        <taxon>Archelosauria</taxon>
        <taxon>Archosauria</taxon>
        <taxon>Dinosauria</taxon>
        <taxon>Saurischia</taxon>
        <taxon>Theropoda</taxon>
        <taxon>Coelurosauria</taxon>
        <taxon>Aves</taxon>
        <taxon>Neognathae</taxon>
        <taxon>Neoaves</taxon>
        <taxon>Telluraves</taxon>
        <taxon>Australaves</taxon>
        <taxon>Passeriformes</taxon>
        <taxon>Passerellidae</taxon>
        <taxon>Junco</taxon>
    </lineage>
</organism>
<proteinExistence type="predicted"/>
<protein>
    <recommendedName>
        <fullName evidence="5">Peptidase S1 domain-containing protein</fullName>
    </recommendedName>
</protein>
<dbReference type="PANTHER" id="PTHR24252">
    <property type="entry name" value="ACROSIN-RELATED"/>
    <property type="match status" value="1"/>
</dbReference>
<dbReference type="Gene3D" id="2.40.10.10">
    <property type="entry name" value="Trypsin-like serine proteases"/>
    <property type="match status" value="1"/>
</dbReference>
<dbReference type="InterPro" id="IPR001254">
    <property type="entry name" value="Trypsin_dom"/>
</dbReference>
<dbReference type="InterPro" id="IPR043504">
    <property type="entry name" value="Peptidase_S1_PA_chymotrypsin"/>
</dbReference>
<keyword evidence="7" id="KW-1185">Reference proteome</keyword>
<evidence type="ECO:0000256" key="4">
    <source>
        <dbReference type="ARBA" id="ARBA00023157"/>
    </source>
</evidence>
<reference evidence="6" key="2">
    <citation type="submission" date="2025-09" db="UniProtKB">
        <authorList>
            <consortium name="Ensembl"/>
        </authorList>
    </citation>
    <scope>IDENTIFICATION</scope>
</reference>
<keyword evidence="2" id="KW-0378">Hydrolase</keyword>
<keyword evidence="1" id="KW-0645">Protease</keyword>
<feature type="domain" description="Peptidase S1" evidence="5">
    <location>
        <begin position="19"/>
        <end position="65"/>
    </location>
</feature>
<dbReference type="Ensembl" id="ENSJHYT00000028338.1">
    <property type="protein sequence ID" value="ENSJHYP00000023515.1"/>
    <property type="gene ID" value="ENSJHYG00000017699.1"/>
</dbReference>
<reference evidence="6" key="1">
    <citation type="submission" date="2025-08" db="UniProtKB">
        <authorList>
            <consortium name="Ensembl"/>
        </authorList>
    </citation>
    <scope>IDENTIFICATION</scope>
</reference>
<dbReference type="Pfam" id="PF00089">
    <property type="entry name" value="Trypsin"/>
    <property type="match status" value="1"/>
</dbReference>
<evidence type="ECO:0000259" key="5">
    <source>
        <dbReference type="Pfam" id="PF00089"/>
    </source>
</evidence>
<evidence type="ECO:0000256" key="1">
    <source>
        <dbReference type="ARBA" id="ARBA00022670"/>
    </source>
</evidence>